<dbReference type="InterPro" id="IPR009057">
    <property type="entry name" value="Homeodomain-like_sf"/>
</dbReference>
<dbReference type="PANTHER" id="PTHR47506">
    <property type="entry name" value="TRANSCRIPTIONAL REGULATORY PROTEIN"/>
    <property type="match status" value="1"/>
</dbReference>
<dbReference type="SUPFAM" id="SSF48498">
    <property type="entry name" value="Tetracyclin repressor-like, C-terminal domain"/>
    <property type="match status" value="1"/>
</dbReference>
<keyword evidence="1" id="KW-0805">Transcription regulation</keyword>
<dbReference type="Gene3D" id="1.10.357.10">
    <property type="entry name" value="Tetracycline Repressor, domain 2"/>
    <property type="match status" value="1"/>
</dbReference>
<keyword evidence="2 4" id="KW-0238">DNA-binding</keyword>
<evidence type="ECO:0000256" key="1">
    <source>
        <dbReference type="ARBA" id="ARBA00023015"/>
    </source>
</evidence>
<proteinExistence type="predicted"/>
<protein>
    <submittedName>
        <fullName evidence="6">Transcriptional regulator, TetR family</fullName>
    </submittedName>
</protein>
<evidence type="ECO:0000256" key="3">
    <source>
        <dbReference type="ARBA" id="ARBA00023163"/>
    </source>
</evidence>
<sequence length="192" mass="21847">MKVETKDRILAIGTQIIAQKGYNGIGIQEVLNQVGVPKGSFYHYFKSKEDFGLQVIQKYATDTLNYIESFLTQTQYSPLTRIFNLFSDVQNVYISNNFSEGCLLGNCSNELAGNNYTFSKILEQQFIKMRNIFLICLKEAEEQKEISSGKDLEQLADFIVNSWEGAILRTKVTKDLTPMKSFVAILKTQILI</sequence>
<dbReference type="InterPro" id="IPR001647">
    <property type="entry name" value="HTH_TetR"/>
</dbReference>
<dbReference type="GO" id="GO:0003677">
    <property type="term" value="F:DNA binding"/>
    <property type="evidence" value="ECO:0007669"/>
    <property type="project" value="UniProtKB-UniRule"/>
</dbReference>
<evidence type="ECO:0000259" key="5">
    <source>
        <dbReference type="PROSITE" id="PS50977"/>
    </source>
</evidence>
<dbReference type="Pfam" id="PF00440">
    <property type="entry name" value="TetR_N"/>
    <property type="match status" value="1"/>
</dbReference>
<reference evidence="7" key="1">
    <citation type="submission" date="2016-10" db="EMBL/GenBank/DDBJ databases">
        <authorList>
            <person name="Varghese N."/>
            <person name="Submissions S."/>
        </authorList>
    </citation>
    <scope>NUCLEOTIDE SEQUENCE [LARGE SCALE GENOMIC DNA]</scope>
    <source>
        <strain evidence="7">DSM 25030</strain>
    </source>
</reference>
<dbReference type="EMBL" id="FNMY01000001">
    <property type="protein sequence ID" value="SDW36556.1"/>
    <property type="molecule type" value="Genomic_DNA"/>
</dbReference>
<dbReference type="PANTHER" id="PTHR47506:SF6">
    <property type="entry name" value="HTH-TYPE TRANSCRIPTIONAL REPRESSOR NEMR"/>
    <property type="match status" value="1"/>
</dbReference>
<accession>A0A1H2SXW9</accession>
<dbReference type="STRING" id="1073328.SAMN05216294_2697"/>
<dbReference type="Pfam" id="PF16925">
    <property type="entry name" value="TetR_C_13"/>
    <property type="match status" value="1"/>
</dbReference>
<feature type="DNA-binding region" description="H-T-H motif" evidence="4">
    <location>
        <begin position="26"/>
        <end position="45"/>
    </location>
</feature>
<evidence type="ECO:0000313" key="7">
    <source>
        <dbReference type="Proteomes" id="UP000199592"/>
    </source>
</evidence>
<name>A0A1H2SXW9_9FLAO</name>
<dbReference type="InterPro" id="IPR011075">
    <property type="entry name" value="TetR_C"/>
</dbReference>
<evidence type="ECO:0000256" key="2">
    <source>
        <dbReference type="ARBA" id="ARBA00023125"/>
    </source>
</evidence>
<dbReference type="PRINTS" id="PR00455">
    <property type="entry name" value="HTHTETR"/>
</dbReference>
<dbReference type="AlphaFoldDB" id="A0A1H2SXW9"/>
<keyword evidence="7" id="KW-1185">Reference proteome</keyword>
<keyword evidence="3" id="KW-0804">Transcription</keyword>
<organism evidence="6 7">
    <name type="scientific">Flagellimonas zhangzhouensis</name>
    <dbReference type="NCBI Taxonomy" id="1073328"/>
    <lineage>
        <taxon>Bacteria</taxon>
        <taxon>Pseudomonadati</taxon>
        <taxon>Bacteroidota</taxon>
        <taxon>Flavobacteriia</taxon>
        <taxon>Flavobacteriales</taxon>
        <taxon>Flavobacteriaceae</taxon>
        <taxon>Flagellimonas</taxon>
    </lineage>
</organism>
<evidence type="ECO:0000256" key="4">
    <source>
        <dbReference type="PROSITE-ProRule" id="PRU00335"/>
    </source>
</evidence>
<feature type="domain" description="HTH tetR-type" evidence="5">
    <location>
        <begin position="3"/>
        <end position="63"/>
    </location>
</feature>
<dbReference type="SUPFAM" id="SSF46689">
    <property type="entry name" value="Homeodomain-like"/>
    <property type="match status" value="1"/>
</dbReference>
<dbReference type="PROSITE" id="PS50977">
    <property type="entry name" value="HTH_TETR_2"/>
    <property type="match status" value="1"/>
</dbReference>
<dbReference type="RefSeq" id="WP_090297232.1">
    <property type="nucleotide sequence ID" value="NZ_FNKI01000002.1"/>
</dbReference>
<gene>
    <name evidence="6" type="ORF">SAMN04487892_1336</name>
</gene>
<dbReference type="InterPro" id="IPR036271">
    <property type="entry name" value="Tet_transcr_reg_TetR-rel_C_sf"/>
</dbReference>
<dbReference type="OrthoDB" id="9787680at2"/>
<dbReference type="Proteomes" id="UP000199592">
    <property type="component" value="Unassembled WGS sequence"/>
</dbReference>
<evidence type="ECO:0000313" key="6">
    <source>
        <dbReference type="EMBL" id="SDW36556.1"/>
    </source>
</evidence>